<reference evidence="2 3" key="1">
    <citation type="submission" date="2018-11" db="EMBL/GenBank/DDBJ databases">
        <title>Genome sequence of Saitozyma podzolica DSM 27192.</title>
        <authorList>
            <person name="Aliyu H."/>
            <person name="Gorte O."/>
            <person name="Ochsenreither K."/>
        </authorList>
    </citation>
    <scope>NUCLEOTIDE SEQUENCE [LARGE SCALE GENOMIC DNA]</scope>
    <source>
        <strain evidence="2 3">DSM 27192</strain>
    </source>
</reference>
<organism evidence="2 3">
    <name type="scientific">Saitozyma podzolica</name>
    <dbReference type="NCBI Taxonomy" id="1890683"/>
    <lineage>
        <taxon>Eukaryota</taxon>
        <taxon>Fungi</taxon>
        <taxon>Dikarya</taxon>
        <taxon>Basidiomycota</taxon>
        <taxon>Agaricomycotina</taxon>
        <taxon>Tremellomycetes</taxon>
        <taxon>Tremellales</taxon>
        <taxon>Trimorphomycetaceae</taxon>
        <taxon>Saitozyma</taxon>
    </lineage>
</organism>
<comment type="caution">
    <text evidence="2">The sequence shown here is derived from an EMBL/GenBank/DDBJ whole genome shotgun (WGS) entry which is preliminary data.</text>
</comment>
<proteinExistence type="predicted"/>
<evidence type="ECO:0000256" key="1">
    <source>
        <dbReference type="SAM" id="MobiDB-lite"/>
    </source>
</evidence>
<dbReference type="OrthoDB" id="10463726at2759"/>
<dbReference type="AlphaFoldDB" id="A0A427YTE0"/>
<name>A0A427YTE0_9TREE</name>
<protein>
    <submittedName>
        <fullName evidence="2">Uncharacterized protein</fullName>
    </submittedName>
</protein>
<evidence type="ECO:0000313" key="2">
    <source>
        <dbReference type="EMBL" id="RSH94255.1"/>
    </source>
</evidence>
<dbReference type="Proteomes" id="UP000279259">
    <property type="component" value="Unassembled WGS sequence"/>
</dbReference>
<feature type="compositionally biased region" description="Polar residues" evidence="1">
    <location>
        <begin position="21"/>
        <end position="33"/>
    </location>
</feature>
<gene>
    <name evidence="2" type="ORF">EHS25_004058</name>
</gene>
<keyword evidence="3" id="KW-1185">Reference proteome</keyword>
<dbReference type="EMBL" id="RSCD01000002">
    <property type="protein sequence ID" value="RSH94255.1"/>
    <property type="molecule type" value="Genomic_DNA"/>
</dbReference>
<feature type="region of interest" description="Disordered" evidence="1">
    <location>
        <begin position="21"/>
        <end position="83"/>
    </location>
</feature>
<evidence type="ECO:0000313" key="3">
    <source>
        <dbReference type="Proteomes" id="UP000279259"/>
    </source>
</evidence>
<accession>A0A427YTE0</accession>
<sequence>MRLAVNGGTDLRSQQQQLFDSYSRVNKRPSVSAQIDGEEPQPFLGKLHGFTGYPQHPSSTIPSAPSALPVTLNTDTGDGTGGPEAWESINYPLLYYSAHLQDEDMPQGTTVPVLVGVKCRAIVFPSVDDDDNQPRSLHEVLADVDELTRATRAADLRPPRHGVQGG</sequence>